<dbReference type="GO" id="GO:0052621">
    <property type="term" value="F:diguanylate cyclase activity"/>
    <property type="evidence" value="ECO:0007669"/>
    <property type="project" value="UniProtKB-EC"/>
</dbReference>
<keyword evidence="6" id="KW-1185">Reference proteome</keyword>
<dbReference type="EC" id="2.7.7.65" evidence="1"/>
<keyword evidence="3" id="KW-0812">Transmembrane</keyword>
<dbReference type="InterPro" id="IPR029787">
    <property type="entry name" value="Nucleotide_cyclase"/>
</dbReference>
<accession>I1YF47</accession>
<reference evidence="5 6" key="1">
    <citation type="journal article" date="2012" name="J. Bacteriol.">
        <title>Complete genome sequences of Methylophaga sp. strain JAM1 and Methylophaga sp. strain JAM7.</title>
        <authorList>
            <person name="Villeneuve C."/>
            <person name="Martineau C."/>
            <person name="Mauffrey F."/>
            <person name="Villemur R."/>
        </authorList>
    </citation>
    <scope>NUCLEOTIDE SEQUENCE [LARGE SCALE GENOMIC DNA]</scope>
    <source>
        <strain evidence="5 6">JAM7</strain>
    </source>
</reference>
<dbReference type="InterPro" id="IPR043128">
    <property type="entry name" value="Rev_trsase/Diguanyl_cyclase"/>
</dbReference>
<feature type="domain" description="GGDEF" evidence="4">
    <location>
        <begin position="176"/>
        <end position="304"/>
    </location>
</feature>
<dbReference type="PANTHER" id="PTHR45138">
    <property type="entry name" value="REGULATORY COMPONENTS OF SENSORY TRANSDUCTION SYSTEM"/>
    <property type="match status" value="1"/>
</dbReference>
<evidence type="ECO:0000259" key="4">
    <source>
        <dbReference type="PROSITE" id="PS50887"/>
    </source>
</evidence>
<gene>
    <name evidence="5" type="ordered locus">Q7C_365</name>
</gene>
<feature type="transmembrane region" description="Helical" evidence="3">
    <location>
        <begin position="72"/>
        <end position="88"/>
    </location>
</feature>
<dbReference type="InterPro" id="IPR050469">
    <property type="entry name" value="Diguanylate_Cyclase"/>
</dbReference>
<evidence type="ECO:0000256" key="1">
    <source>
        <dbReference type="ARBA" id="ARBA00012528"/>
    </source>
</evidence>
<dbReference type="CDD" id="cd01949">
    <property type="entry name" value="GGDEF"/>
    <property type="match status" value="1"/>
</dbReference>
<organism evidence="5 6">
    <name type="scientific">Methylophaga frappieri (strain ATCC BAA-2434 / DSM 25690 / JAM7)</name>
    <dbReference type="NCBI Taxonomy" id="754477"/>
    <lineage>
        <taxon>Bacteria</taxon>
        <taxon>Pseudomonadati</taxon>
        <taxon>Pseudomonadota</taxon>
        <taxon>Gammaproteobacteria</taxon>
        <taxon>Thiotrichales</taxon>
        <taxon>Piscirickettsiaceae</taxon>
        <taxon>Methylophaga</taxon>
    </lineage>
</organism>
<name>I1YF47_METFJ</name>
<dbReference type="AlphaFoldDB" id="I1YF47"/>
<dbReference type="Proteomes" id="UP000009145">
    <property type="component" value="Chromosome"/>
</dbReference>
<dbReference type="PANTHER" id="PTHR45138:SF9">
    <property type="entry name" value="DIGUANYLATE CYCLASE DGCM-RELATED"/>
    <property type="match status" value="1"/>
</dbReference>
<dbReference type="STRING" id="754477.Q7C_365"/>
<keyword evidence="3" id="KW-1133">Transmembrane helix</keyword>
<evidence type="ECO:0000256" key="2">
    <source>
        <dbReference type="ARBA" id="ARBA00034247"/>
    </source>
</evidence>
<comment type="catalytic activity">
    <reaction evidence="2">
        <text>2 GTP = 3',3'-c-di-GMP + 2 diphosphate</text>
        <dbReference type="Rhea" id="RHEA:24898"/>
        <dbReference type="ChEBI" id="CHEBI:33019"/>
        <dbReference type="ChEBI" id="CHEBI:37565"/>
        <dbReference type="ChEBI" id="CHEBI:58805"/>
        <dbReference type="EC" id="2.7.7.65"/>
    </reaction>
</comment>
<dbReference type="OrthoDB" id="5914567at2"/>
<dbReference type="Gene3D" id="3.30.70.270">
    <property type="match status" value="1"/>
</dbReference>
<dbReference type="InterPro" id="IPR000160">
    <property type="entry name" value="GGDEF_dom"/>
</dbReference>
<dbReference type="eggNOG" id="COG3706">
    <property type="taxonomic scope" value="Bacteria"/>
</dbReference>
<dbReference type="SMART" id="SM00267">
    <property type="entry name" value="GGDEF"/>
    <property type="match status" value="1"/>
</dbReference>
<evidence type="ECO:0000256" key="3">
    <source>
        <dbReference type="SAM" id="Phobius"/>
    </source>
</evidence>
<protein>
    <recommendedName>
        <fullName evidence="1">diguanylate cyclase</fullName>
        <ecNumber evidence="1">2.7.7.65</ecNumber>
    </recommendedName>
</protein>
<dbReference type="NCBIfam" id="TIGR00254">
    <property type="entry name" value="GGDEF"/>
    <property type="match status" value="1"/>
</dbReference>
<dbReference type="Pfam" id="PF00990">
    <property type="entry name" value="GGDEF"/>
    <property type="match status" value="1"/>
</dbReference>
<dbReference type="EMBL" id="CP003380">
    <property type="protein sequence ID" value="AFJ01540.1"/>
    <property type="molecule type" value="Genomic_DNA"/>
</dbReference>
<evidence type="ECO:0000313" key="6">
    <source>
        <dbReference type="Proteomes" id="UP000009145"/>
    </source>
</evidence>
<dbReference type="PATRIC" id="fig|754477.3.peg.360"/>
<feature type="transmembrane region" description="Helical" evidence="3">
    <location>
        <begin position="108"/>
        <end position="125"/>
    </location>
</feature>
<dbReference type="PROSITE" id="PS50887">
    <property type="entry name" value="GGDEF"/>
    <property type="match status" value="1"/>
</dbReference>
<dbReference type="KEGG" id="mec:Q7C_365"/>
<dbReference type="SUPFAM" id="SSF55073">
    <property type="entry name" value="Nucleotide cyclase"/>
    <property type="match status" value="1"/>
</dbReference>
<feature type="transmembrane region" description="Helical" evidence="3">
    <location>
        <begin position="12"/>
        <end position="32"/>
    </location>
</feature>
<evidence type="ECO:0000313" key="5">
    <source>
        <dbReference type="EMBL" id="AFJ01540.1"/>
    </source>
</evidence>
<sequence length="304" mass="34471" precursor="true">MKKHVISHWSYLYGLLFASVGGFSVFHVWGELKPTADISWLDVLSEGGMTTLAIFWLYMVLRSRPAGRVTQLIALGLCCIIFSWSMDVVDEFIRLPSTLLWHSWLESLPIPLALIFLSVGIYHWHEEEIAISAQMAKRERHFREHRLFDKLIPVGGAGYLRKQLGLALKEASVSMIPVSVVAVDLNDFNLVNRRYGVKEGDDILQVVSQLLLINIRHDDLICRLAGDRFVILMNNTTESAAKLIAEDLKQAVSHLAYRTREENERVHLTATVAVTTAQKDDTDSLIQRLNTLIIRNKPDRSVLV</sequence>
<keyword evidence="3" id="KW-0472">Membrane</keyword>
<feature type="transmembrane region" description="Helical" evidence="3">
    <location>
        <begin position="38"/>
        <end position="60"/>
    </location>
</feature>
<dbReference type="RefSeq" id="WP_014702990.1">
    <property type="nucleotide sequence ID" value="NC_017856.1"/>
</dbReference>
<proteinExistence type="predicted"/>
<dbReference type="HOGENOM" id="CLU_070527_0_0_6"/>